<keyword evidence="2" id="KW-0812">Transmembrane</keyword>
<keyword evidence="1" id="KW-0175">Coiled coil</keyword>
<gene>
    <name evidence="3" type="ORF">AUR66_07615</name>
</gene>
<evidence type="ECO:0000256" key="2">
    <source>
        <dbReference type="SAM" id="Phobius"/>
    </source>
</evidence>
<evidence type="ECO:0000313" key="3">
    <source>
        <dbReference type="EMBL" id="KTG30499.1"/>
    </source>
</evidence>
<evidence type="ECO:0000313" key="4">
    <source>
        <dbReference type="Proteomes" id="UP000053157"/>
    </source>
</evidence>
<dbReference type="AlphaFoldDB" id="A0A0W1SW35"/>
<dbReference type="EMBL" id="LOPV01000044">
    <property type="protein sequence ID" value="KTG30499.1"/>
    <property type="molecule type" value="Genomic_DNA"/>
</dbReference>
<keyword evidence="4" id="KW-1185">Reference proteome</keyword>
<feature type="coiled-coil region" evidence="1">
    <location>
        <begin position="261"/>
        <end position="288"/>
    </location>
</feature>
<dbReference type="Proteomes" id="UP000053157">
    <property type="component" value="Unassembled WGS sequence"/>
</dbReference>
<accession>A0A0W1SW35</accession>
<dbReference type="RefSeq" id="WP_058570961.1">
    <property type="nucleotide sequence ID" value="NZ_LOPV01000044.1"/>
</dbReference>
<protein>
    <submittedName>
        <fullName evidence="3">Uncharacterized protein</fullName>
    </submittedName>
</protein>
<sequence>MTDLEIYDRFGDPVMGDGPTEDRYERFDRKEVLLYADTTGANPTLVCAFRAHDRPGGRSNRFYATFSGDDVESLFVACRQAIEDRVDELGWRLDTTSDNDRVHTFLALSEVSSEDVTLGDQREYVSHLLRTGRHADFETRDVRTGLAVVKQILQDERLRGSFAVGNNGRVPETDDALLVVTPGGTGSSPLRPLGTTESALESAREEWEERLADDRLTEITETVTANVRELTERTSLSDDDFRDRLVREVTRAFERTGVGVQAIRTDRLEELERERDDLRHELSRANSSRTAGRSGSHSARTRAAFVVVLLLLAFVAGAILTSILGTVPLVDELVTVGGSVLPTDFLSASLFAGPTSVTLANRRPPLSLVVTESS</sequence>
<organism evidence="3 4">
    <name type="scientific">Haloferax profundi</name>
    <dbReference type="NCBI Taxonomy" id="1544718"/>
    <lineage>
        <taxon>Archaea</taxon>
        <taxon>Methanobacteriati</taxon>
        <taxon>Methanobacteriota</taxon>
        <taxon>Stenosarchaea group</taxon>
        <taxon>Halobacteria</taxon>
        <taxon>Halobacteriales</taxon>
        <taxon>Haloferacaceae</taxon>
        <taxon>Haloferax</taxon>
    </lineage>
</organism>
<reference evidence="3 4" key="1">
    <citation type="submission" date="2015-12" db="EMBL/GenBank/DDBJ databases">
        <title>Haloferax profundi sp. nov. isolated from the Discovery deep brine-seawater interface in the Red Sea.</title>
        <authorList>
            <person name="Zhang G."/>
            <person name="Stingl U."/>
            <person name="Rashid M."/>
        </authorList>
    </citation>
    <scope>NUCLEOTIDE SEQUENCE [LARGE SCALE GENOMIC DNA]</scope>
    <source>
        <strain evidence="3 4">SB29</strain>
    </source>
</reference>
<comment type="caution">
    <text evidence="3">The sequence shown here is derived from an EMBL/GenBank/DDBJ whole genome shotgun (WGS) entry which is preliminary data.</text>
</comment>
<evidence type="ECO:0000256" key="1">
    <source>
        <dbReference type="SAM" id="Coils"/>
    </source>
</evidence>
<dbReference type="OrthoDB" id="330646at2157"/>
<keyword evidence="2" id="KW-1133">Transmembrane helix</keyword>
<feature type="transmembrane region" description="Helical" evidence="2">
    <location>
        <begin position="303"/>
        <end position="327"/>
    </location>
</feature>
<keyword evidence="2" id="KW-0472">Membrane</keyword>
<name>A0A0W1SW35_9EURY</name>
<proteinExistence type="predicted"/>